<evidence type="ECO:0000256" key="3">
    <source>
        <dbReference type="ARBA" id="ARBA00022777"/>
    </source>
</evidence>
<protein>
    <recommendedName>
        <fullName evidence="7">Adenylate kinase</fullName>
    </recommendedName>
</protein>
<dbReference type="AlphaFoldDB" id="A0AAD5HD48"/>
<dbReference type="PRINTS" id="PR00094">
    <property type="entry name" value="ADENYLTKNASE"/>
</dbReference>
<evidence type="ECO:0000313" key="6">
    <source>
        <dbReference type="Proteomes" id="UP001206595"/>
    </source>
</evidence>
<dbReference type="RefSeq" id="XP_051444786.1">
    <property type="nucleotide sequence ID" value="XM_051588906.1"/>
</dbReference>
<dbReference type="InterPro" id="IPR027417">
    <property type="entry name" value="P-loop_NTPase"/>
</dbReference>
<dbReference type="SUPFAM" id="SSF52540">
    <property type="entry name" value="P-loop containing nucleoside triphosphate hydrolases"/>
    <property type="match status" value="1"/>
</dbReference>
<dbReference type="Gene3D" id="3.40.50.300">
    <property type="entry name" value="P-loop containing nucleotide triphosphate hydrolases"/>
    <property type="match status" value="1"/>
</dbReference>
<dbReference type="InterPro" id="IPR000850">
    <property type="entry name" value="Adenylat/UMP-CMP_kin"/>
</dbReference>
<dbReference type="GO" id="GO:0005524">
    <property type="term" value="F:ATP binding"/>
    <property type="evidence" value="ECO:0007669"/>
    <property type="project" value="InterPro"/>
</dbReference>
<reference evidence="5" key="1">
    <citation type="submission" date="2021-06" db="EMBL/GenBank/DDBJ databases">
        <authorList>
            <consortium name="DOE Joint Genome Institute"/>
            <person name="Mondo S.J."/>
            <person name="Amses K.R."/>
            <person name="Simmons D.R."/>
            <person name="Longcore J.E."/>
            <person name="Seto K."/>
            <person name="Alves G.H."/>
            <person name="Bonds A.E."/>
            <person name="Quandt C.A."/>
            <person name="Davis W.J."/>
            <person name="Chang Y."/>
            <person name="Letcher P.M."/>
            <person name="Powell M.J."/>
            <person name="Kuo A."/>
            <person name="Labutti K."/>
            <person name="Pangilinan J."/>
            <person name="Andreopoulos W."/>
            <person name="Tritt A."/>
            <person name="Riley R."/>
            <person name="Hundley H."/>
            <person name="Johnson J."/>
            <person name="Lipzen A."/>
            <person name="Barry K."/>
            <person name="Berbee M.L."/>
            <person name="Buchler N.E."/>
            <person name="Grigoriev I.V."/>
            <person name="Spatafora J.W."/>
            <person name="Stajich J.E."/>
            <person name="James T.Y."/>
        </authorList>
    </citation>
    <scope>NUCLEOTIDE SEQUENCE</scope>
    <source>
        <strain evidence="5">AG</strain>
    </source>
</reference>
<dbReference type="CDD" id="cd01428">
    <property type="entry name" value="ADK"/>
    <property type="match status" value="1"/>
</dbReference>
<evidence type="ECO:0000256" key="4">
    <source>
        <dbReference type="RuleBase" id="RU003330"/>
    </source>
</evidence>
<evidence type="ECO:0000256" key="2">
    <source>
        <dbReference type="ARBA" id="ARBA00022741"/>
    </source>
</evidence>
<dbReference type="Proteomes" id="UP001206595">
    <property type="component" value="Unassembled WGS sequence"/>
</dbReference>
<comment type="caution">
    <text evidence="5">The sequence shown here is derived from an EMBL/GenBank/DDBJ whole genome shotgun (WGS) entry which is preliminary data.</text>
</comment>
<dbReference type="PANTHER" id="PTHR23359">
    <property type="entry name" value="NUCLEOTIDE KINASE"/>
    <property type="match status" value="1"/>
</dbReference>
<dbReference type="PROSITE" id="PS00113">
    <property type="entry name" value="ADENYLATE_KINASE"/>
    <property type="match status" value="1"/>
</dbReference>
<reference evidence="5" key="2">
    <citation type="journal article" date="2022" name="Proc. Natl. Acad. Sci. U.S.A.">
        <title>Diploid-dominant life cycles characterize the early evolution of Fungi.</title>
        <authorList>
            <person name="Amses K.R."/>
            <person name="Simmons D.R."/>
            <person name="Longcore J.E."/>
            <person name="Mondo S.J."/>
            <person name="Seto K."/>
            <person name="Jeronimo G.H."/>
            <person name="Bonds A.E."/>
            <person name="Quandt C.A."/>
            <person name="Davis W.J."/>
            <person name="Chang Y."/>
            <person name="Federici B.A."/>
            <person name="Kuo A."/>
            <person name="LaButti K."/>
            <person name="Pangilinan J."/>
            <person name="Andreopoulos W."/>
            <person name="Tritt A."/>
            <person name="Riley R."/>
            <person name="Hundley H."/>
            <person name="Johnson J."/>
            <person name="Lipzen A."/>
            <person name="Barry K."/>
            <person name="Lang B.F."/>
            <person name="Cuomo C.A."/>
            <person name="Buchler N.E."/>
            <person name="Grigoriev I.V."/>
            <person name="Spatafora J.W."/>
            <person name="Stajich J.E."/>
            <person name="James T.Y."/>
        </authorList>
    </citation>
    <scope>NUCLEOTIDE SEQUENCE</scope>
    <source>
        <strain evidence="5">AG</strain>
    </source>
</reference>
<proteinExistence type="inferred from homology"/>
<dbReference type="GO" id="GO:0006139">
    <property type="term" value="P:nucleobase-containing compound metabolic process"/>
    <property type="evidence" value="ECO:0007669"/>
    <property type="project" value="InterPro"/>
</dbReference>
<evidence type="ECO:0000256" key="1">
    <source>
        <dbReference type="ARBA" id="ARBA00022679"/>
    </source>
</evidence>
<dbReference type="GeneID" id="75914251"/>
<dbReference type="EMBL" id="MU620917">
    <property type="protein sequence ID" value="KAI8579782.1"/>
    <property type="molecule type" value="Genomic_DNA"/>
</dbReference>
<name>A0AAD5HD48_UMBRA</name>
<sequence length="421" mass="48592">MTTTLGKASSGLLLYIFVDPFNLFSRTSTNHGKEIKDTKLIFNQAWKNIEDHYGRENLHLPRELIFLMGAPGSGKGTHTPSILRARGITNPPISVSNLLDTPECKELINRGQMISDRTVMEMLFHALLDCDPTVGVLVDGFPRTEIQVEALRLFYDKMVELRREFWNTDRRDQFPRPVFRICVLYVDEDISVQRQLARGQMIREHNAQVRRSGQGVLWEERVTDFDETLIRSRYAIFKAHYGALLKLSKIFPFHLINAVGNINEVMQIILKEFEYQSSLELESDTYDAISHIPLANKIGVHARQELISRLEHYQMQEPKTLQKAIQWIDHTVVPQVTRHAISGAAMIRTEDPALSNGHFVDMVMDVLSERGYHVSFENRTTHIPCKVDMKTGDISLEHRDVYVLNVHFPKHYIQPLEQKFD</sequence>
<dbReference type="Pfam" id="PF00406">
    <property type="entry name" value="ADK"/>
    <property type="match status" value="1"/>
</dbReference>
<keyword evidence="2" id="KW-0547">Nucleotide-binding</keyword>
<evidence type="ECO:0008006" key="7">
    <source>
        <dbReference type="Google" id="ProtNLM"/>
    </source>
</evidence>
<gene>
    <name evidence="5" type="ORF">K450DRAFT_240313</name>
</gene>
<dbReference type="InterPro" id="IPR033690">
    <property type="entry name" value="Adenylat_kinase_CS"/>
</dbReference>
<evidence type="ECO:0000313" key="5">
    <source>
        <dbReference type="EMBL" id="KAI8579782.1"/>
    </source>
</evidence>
<dbReference type="GO" id="GO:0019205">
    <property type="term" value="F:nucleobase-containing compound kinase activity"/>
    <property type="evidence" value="ECO:0007669"/>
    <property type="project" value="InterPro"/>
</dbReference>
<keyword evidence="1 4" id="KW-0808">Transferase</keyword>
<organism evidence="5 6">
    <name type="scientific">Umbelopsis ramanniana AG</name>
    <dbReference type="NCBI Taxonomy" id="1314678"/>
    <lineage>
        <taxon>Eukaryota</taxon>
        <taxon>Fungi</taxon>
        <taxon>Fungi incertae sedis</taxon>
        <taxon>Mucoromycota</taxon>
        <taxon>Mucoromycotina</taxon>
        <taxon>Umbelopsidomycetes</taxon>
        <taxon>Umbelopsidales</taxon>
        <taxon>Umbelopsidaceae</taxon>
        <taxon>Umbelopsis</taxon>
    </lineage>
</organism>
<accession>A0AAD5HD48</accession>
<keyword evidence="3 4" id="KW-0418">Kinase</keyword>
<keyword evidence="6" id="KW-1185">Reference proteome</keyword>
<comment type="similarity">
    <text evidence="4">Belongs to the adenylate kinase family.</text>
</comment>